<dbReference type="GO" id="GO:0005680">
    <property type="term" value="C:anaphase-promoting complex"/>
    <property type="evidence" value="ECO:0007669"/>
    <property type="project" value="InterPro"/>
</dbReference>
<evidence type="ECO:0000256" key="2">
    <source>
        <dbReference type="ARBA" id="ARBA00016066"/>
    </source>
</evidence>
<keyword evidence="4" id="KW-0498">Mitosis</keyword>
<keyword evidence="8" id="KW-1133">Transmembrane helix</keyword>
<dbReference type="CDD" id="cd16270">
    <property type="entry name" value="Apc5_N"/>
    <property type="match status" value="1"/>
</dbReference>
<evidence type="ECO:0000256" key="8">
    <source>
        <dbReference type="SAM" id="Phobius"/>
    </source>
</evidence>
<sequence>MTTIDFTAIPNTSANEIQENVTTHNILVLSLISHYIKEYAKMYPRPIDRSLDHVRTSKFHRTFSMLALHLIQCPDLSFSELINLMSCGKYQLSKVFIQSFYAEVYEMTTTDLSMVVEMFKNLDGCSLEGGLPKVHQIKIVNGSSPVGIFLRRVMVFFNKMQFLQTEAVIKEVKNHCIAEFKKIKGLKPQKKKIVSNKKEDLSPEATEMIKITKTINEIIEMININYQGSSNQNSKYNKARSWSPRQVELFIAQQVKLLKINESVALDPPTLQQKLKEILRANPDHFDVHYLNYLNCLRVKEYCGAVNSVQHYFSRQTFRVINVDEKSRGYRYTSLNMAILNAFFNHNEEAISYLKESIAVAHQVNDHVCLQHALMWMYTLSKKNKSTMLKCSVTRSKELELHQITSFSLQSMAQYLVENAETPAIVFEILKKSEIYNYFNGLTDLRMTNNIQKAAIWNTYGYQRISTIHSLLVLEHDQCNKEVYNIESKCIAMCNIINDLIAHGDYYLAPILINEVSHIFPYTHCKFWIMAEQYLNFTLAMNREEWPKAELAAKQMATVNVTESALRLGEMYLKKEDFVKATNMVKELMEDNEENMVLTRLRAYLIVAKANESAALNLLMDAKLIAIQYHLMYMTAIINVEIAIVLMKYDFPHKALRLLQETKQHIYCGINVYNKAFTDLQIIKAKMMVNIVDEFDHSNEFLHKIYNKLNKIAEKFKSIEAITELKEITYLQALIADELDMKQNRNKHAMEFRHLEEYKIQQ</sequence>
<dbReference type="EMBL" id="GFXV01008089">
    <property type="protein sequence ID" value="MBW19894.1"/>
    <property type="molecule type" value="Transcribed_RNA"/>
</dbReference>
<dbReference type="GO" id="GO:0070979">
    <property type="term" value="P:protein K11-linked ubiquitination"/>
    <property type="evidence" value="ECO:0007669"/>
    <property type="project" value="TreeGrafter"/>
</dbReference>
<dbReference type="OrthoDB" id="2504561at2759"/>
<dbReference type="InterPro" id="IPR026000">
    <property type="entry name" value="Apc5_dom"/>
</dbReference>
<name>A0A2H8U052_9HEMI</name>
<evidence type="ECO:0000256" key="4">
    <source>
        <dbReference type="ARBA" id="ARBA00022776"/>
    </source>
</evidence>
<dbReference type="GO" id="GO:0051301">
    <property type="term" value="P:cell division"/>
    <property type="evidence" value="ECO:0007669"/>
    <property type="project" value="UniProtKB-KW"/>
</dbReference>
<dbReference type="GO" id="GO:0045842">
    <property type="term" value="P:positive regulation of mitotic metaphase/anaphase transition"/>
    <property type="evidence" value="ECO:0007669"/>
    <property type="project" value="TreeGrafter"/>
</dbReference>
<dbReference type="PANTHER" id="PTHR12830">
    <property type="entry name" value="ANAPHASE-PROMOTING COMPLEX SUBUNIT 5"/>
    <property type="match status" value="1"/>
</dbReference>
<keyword evidence="6" id="KW-0131">Cell cycle</keyword>
<accession>A0A2H8U052</accession>
<evidence type="ECO:0000259" key="9">
    <source>
        <dbReference type="Pfam" id="PF12862"/>
    </source>
</evidence>
<dbReference type="InterPro" id="IPR037679">
    <property type="entry name" value="Apc5"/>
</dbReference>
<comment type="similarity">
    <text evidence="1">Belongs to the APC5 family.</text>
</comment>
<dbReference type="InterPro" id="IPR019734">
    <property type="entry name" value="TPR_rpt"/>
</dbReference>
<keyword evidence="8" id="KW-0472">Membrane</keyword>
<dbReference type="PROSITE" id="PS50005">
    <property type="entry name" value="TPR"/>
    <property type="match status" value="1"/>
</dbReference>
<organism evidence="10">
    <name type="scientific">Melanaphis sacchari</name>
    <dbReference type="NCBI Taxonomy" id="742174"/>
    <lineage>
        <taxon>Eukaryota</taxon>
        <taxon>Metazoa</taxon>
        <taxon>Ecdysozoa</taxon>
        <taxon>Arthropoda</taxon>
        <taxon>Hexapoda</taxon>
        <taxon>Insecta</taxon>
        <taxon>Pterygota</taxon>
        <taxon>Neoptera</taxon>
        <taxon>Paraneoptera</taxon>
        <taxon>Hemiptera</taxon>
        <taxon>Sternorrhyncha</taxon>
        <taxon>Aphidomorpha</taxon>
        <taxon>Aphidoidea</taxon>
        <taxon>Aphididae</taxon>
        <taxon>Aphidini</taxon>
        <taxon>Melanaphis</taxon>
    </lineage>
</organism>
<evidence type="ECO:0000313" key="10">
    <source>
        <dbReference type="EMBL" id="MBW19894.1"/>
    </source>
</evidence>
<keyword evidence="5" id="KW-0833">Ubl conjugation pathway</keyword>
<reference evidence="10" key="1">
    <citation type="submission" date="2017-10" db="EMBL/GenBank/DDBJ databases">
        <title>Transcriptome Assembly of Sugarcane Aphid Adults.</title>
        <authorList>
            <person name="Scully E.D."/>
            <person name="Palmer N.A."/>
            <person name="Geib S.M."/>
            <person name="Sarath G."/>
            <person name="Sattler S.E."/>
        </authorList>
    </citation>
    <scope>NUCLEOTIDE SEQUENCE</scope>
    <source>
        <tissue evidence="10">Whole body</tissue>
    </source>
</reference>
<dbReference type="AlphaFoldDB" id="A0A2H8U052"/>
<evidence type="ECO:0000256" key="1">
    <source>
        <dbReference type="ARBA" id="ARBA00007450"/>
    </source>
</evidence>
<keyword evidence="3" id="KW-0132">Cell division</keyword>
<dbReference type="Pfam" id="PF12862">
    <property type="entry name" value="ANAPC5"/>
    <property type="match status" value="1"/>
</dbReference>
<feature type="transmembrane region" description="Helical" evidence="8">
    <location>
        <begin position="627"/>
        <end position="647"/>
    </location>
</feature>
<feature type="repeat" description="TPR" evidence="7">
    <location>
        <begin position="562"/>
        <end position="595"/>
    </location>
</feature>
<protein>
    <recommendedName>
        <fullName evidence="2">Anaphase-promoting complex subunit 5</fullName>
    </recommendedName>
</protein>
<proteinExistence type="inferred from homology"/>
<evidence type="ECO:0000256" key="5">
    <source>
        <dbReference type="ARBA" id="ARBA00022786"/>
    </source>
</evidence>
<keyword evidence="8" id="KW-0812">Transmembrane</keyword>
<keyword evidence="7" id="KW-0802">TPR repeat</keyword>
<gene>
    <name evidence="10" type="primary">ANAPC5</name>
</gene>
<feature type="domain" description="Anaphase-promoting complex subunit 5" evidence="9">
    <location>
        <begin position="289"/>
        <end position="383"/>
    </location>
</feature>
<dbReference type="PANTHER" id="PTHR12830:SF9">
    <property type="entry name" value="ANAPHASE-PROMOTING COMPLEX SUBUNIT 5"/>
    <property type="match status" value="1"/>
</dbReference>
<evidence type="ECO:0000256" key="3">
    <source>
        <dbReference type="ARBA" id="ARBA00022618"/>
    </source>
</evidence>
<evidence type="ECO:0000256" key="7">
    <source>
        <dbReference type="PROSITE-ProRule" id="PRU00339"/>
    </source>
</evidence>
<evidence type="ECO:0000256" key="6">
    <source>
        <dbReference type="ARBA" id="ARBA00023306"/>
    </source>
</evidence>
<dbReference type="GO" id="GO:0031145">
    <property type="term" value="P:anaphase-promoting complex-dependent catabolic process"/>
    <property type="evidence" value="ECO:0007669"/>
    <property type="project" value="TreeGrafter"/>
</dbReference>